<dbReference type="InterPro" id="IPR002016">
    <property type="entry name" value="Haem_peroxidase"/>
</dbReference>
<evidence type="ECO:0000259" key="14">
    <source>
        <dbReference type="PROSITE" id="PS50873"/>
    </source>
</evidence>
<dbReference type="Pfam" id="PF00141">
    <property type="entry name" value="peroxidase"/>
    <property type="match status" value="1"/>
</dbReference>
<dbReference type="PANTHER" id="PTHR31517:SF48">
    <property type="entry name" value="PEROXIDASE 16-RELATED"/>
    <property type="match status" value="1"/>
</dbReference>
<evidence type="ECO:0000256" key="9">
    <source>
        <dbReference type="ARBA" id="ARBA00023004"/>
    </source>
</evidence>
<keyword evidence="13" id="KW-0472">Membrane</keyword>
<protein>
    <recommendedName>
        <fullName evidence="4">peroxidase</fullName>
        <ecNumber evidence="4">1.11.1.7</ecNumber>
    </recommendedName>
</protein>
<accession>A0A5D3CXG7</accession>
<comment type="similarity">
    <text evidence="12">Belongs to the peroxidase family.</text>
</comment>
<evidence type="ECO:0000256" key="10">
    <source>
        <dbReference type="PIRSR" id="PIRSR600823-2"/>
    </source>
</evidence>
<evidence type="ECO:0000256" key="8">
    <source>
        <dbReference type="ARBA" id="ARBA00023002"/>
    </source>
</evidence>
<comment type="catalytic activity">
    <reaction evidence="1">
        <text>2 a phenolic donor + H2O2 = 2 a phenolic radical donor + 2 H2O</text>
        <dbReference type="Rhea" id="RHEA:56136"/>
        <dbReference type="ChEBI" id="CHEBI:15377"/>
        <dbReference type="ChEBI" id="CHEBI:16240"/>
        <dbReference type="ChEBI" id="CHEBI:139520"/>
        <dbReference type="ChEBI" id="CHEBI:139521"/>
        <dbReference type="EC" id="1.11.1.7"/>
    </reaction>
</comment>
<keyword evidence="13" id="KW-0812">Transmembrane</keyword>
<dbReference type="GO" id="GO:0046872">
    <property type="term" value="F:metal ion binding"/>
    <property type="evidence" value="ECO:0007669"/>
    <property type="project" value="UniProtKB-KW"/>
</dbReference>
<feature type="transmembrane region" description="Helical" evidence="13">
    <location>
        <begin position="28"/>
        <end position="46"/>
    </location>
</feature>
<dbReference type="SUPFAM" id="SSF48113">
    <property type="entry name" value="Heme-dependent peroxidases"/>
    <property type="match status" value="1"/>
</dbReference>
<dbReference type="Proteomes" id="UP000321947">
    <property type="component" value="Unassembled WGS sequence"/>
</dbReference>
<organism evidence="15 16">
    <name type="scientific">Cucumis melo var. makuwa</name>
    <name type="common">Oriental melon</name>
    <dbReference type="NCBI Taxonomy" id="1194695"/>
    <lineage>
        <taxon>Eukaryota</taxon>
        <taxon>Viridiplantae</taxon>
        <taxon>Streptophyta</taxon>
        <taxon>Embryophyta</taxon>
        <taxon>Tracheophyta</taxon>
        <taxon>Spermatophyta</taxon>
        <taxon>Magnoliopsida</taxon>
        <taxon>eudicotyledons</taxon>
        <taxon>Gunneridae</taxon>
        <taxon>Pentapetalae</taxon>
        <taxon>rosids</taxon>
        <taxon>fabids</taxon>
        <taxon>Cucurbitales</taxon>
        <taxon>Cucurbitaceae</taxon>
        <taxon>Benincaseae</taxon>
        <taxon>Cucumis</taxon>
    </lineage>
</organism>
<dbReference type="Gene3D" id="1.10.420.10">
    <property type="entry name" value="Peroxidase, domain 2"/>
    <property type="match status" value="2"/>
</dbReference>
<keyword evidence="8" id="KW-0560">Oxidoreductase</keyword>
<dbReference type="GO" id="GO:0020037">
    <property type="term" value="F:heme binding"/>
    <property type="evidence" value="ECO:0007669"/>
    <property type="project" value="InterPro"/>
</dbReference>
<dbReference type="PRINTS" id="PR00461">
    <property type="entry name" value="PLPEROXIDASE"/>
</dbReference>
<dbReference type="PROSITE" id="PS50873">
    <property type="entry name" value="PEROXIDASE_4"/>
    <property type="match status" value="1"/>
</dbReference>
<name>A0A5D3CXG7_CUCMM</name>
<dbReference type="GO" id="GO:0140825">
    <property type="term" value="F:lactoperoxidase activity"/>
    <property type="evidence" value="ECO:0007669"/>
    <property type="project" value="UniProtKB-EC"/>
</dbReference>
<keyword evidence="7" id="KW-0479">Metal-binding</keyword>
<dbReference type="PRINTS" id="PR00458">
    <property type="entry name" value="PEROXIDASE"/>
</dbReference>
<feature type="binding site" evidence="10">
    <location>
        <position position="107"/>
    </location>
    <ligand>
        <name>substrate</name>
    </ligand>
</feature>
<dbReference type="Gene3D" id="1.10.520.10">
    <property type="match status" value="2"/>
</dbReference>
<proteinExistence type="inferred from homology"/>
<dbReference type="GO" id="GO:0006979">
    <property type="term" value="P:response to oxidative stress"/>
    <property type="evidence" value="ECO:0007669"/>
    <property type="project" value="InterPro"/>
</dbReference>
<evidence type="ECO:0000256" key="11">
    <source>
        <dbReference type="PIRSR" id="PIRSR600823-5"/>
    </source>
</evidence>
<keyword evidence="13" id="KW-1133">Transmembrane helix</keyword>
<dbReference type="EMBL" id="SSTD01008475">
    <property type="protein sequence ID" value="TYK15634.1"/>
    <property type="molecule type" value="Genomic_DNA"/>
</dbReference>
<evidence type="ECO:0000256" key="13">
    <source>
        <dbReference type="SAM" id="Phobius"/>
    </source>
</evidence>
<comment type="caution">
    <text evidence="15">The sequence shown here is derived from an EMBL/GenBank/DDBJ whole genome shotgun (WGS) entry which is preliminary data.</text>
</comment>
<dbReference type="InterPro" id="IPR010255">
    <property type="entry name" value="Haem_peroxidase_sf"/>
</dbReference>
<comment type="cofactor">
    <cofactor evidence="2">
        <name>Ca(2+)</name>
        <dbReference type="ChEBI" id="CHEBI:29108"/>
    </cofactor>
</comment>
<evidence type="ECO:0000256" key="7">
    <source>
        <dbReference type="ARBA" id="ARBA00022723"/>
    </source>
</evidence>
<comment type="cofactor">
    <cofactor evidence="3">
        <name>heme b</name>
        <dbReference type="ChEBI" id="CHEBI:60344"/>
    </cofactor>
</comment>
<dbReference type="PANTHER" id="PTHR31517">
    <property type="match status" value="1"/>
</dbReference>
<evidence type="ECO:0000256" key="2">
    <source>
        <dbReference type="ARBA" id="ARBA00001913"/>
    </source>
</evidence>
<dbReference type="AlphaFoldDB" id="A0A5D3CXG7"/>
<evidence type="ECO:0000256" key="3">
    <source>
        <dbReference type="ARBA" id="ARBA00001970"/>
    </source>
</evidence>
<dbReference type="InterPro" id="IPR000823">
    <property type="entry name" value="Peroxidase_pln"/>
</dbReference>
<dbReference type="EC" id="1.11.1.7" evidence="4"/>
<feature type="disulfide bond" evidence="11">
    <location>
        <begin position="65"/>
        <end position="234"/>
    </location>
</feature>
<evidence type="ECO:0000313" key="15">
    <source>
        <dbReference type="EMBL" id="TYK15634.1"/>
    </source>
</evidence>
<gene>
    <name evidence="15" type="ORF">E5676_scaffold35G001310</name>
</gene>
<feature type="domain" description="Plant heme peroxidase family profile" evidence="14">
    <location>
        <begin position="45"/>
        <end position="238"/>
    </location>
</feature>
<keyword evidence="5 15" id="KW-0575">Peroxidase</keyword>
<reference evidence="15 16" key="1">
    <citation type="submission" date="2019-08" db="EMBL/GenBank/DDBJ databases">
        <title>Draft genome sequences of two oriental melons (Cucumis melo L. var makuwa).</title>
        <authorList>
            <person name="Kwon S.-Y."/>
        </authorList>
    </citation>
    <scope>NUCLEOTIDE SEQUENCE [LARGE SCALE GENOMIC DNA]</scope>
    <source>
        <strain evidence="16">cv. Chang Bougi</strain>
        <tissue evidence="15">Leaf</tissue>
    </source>
</reference>
<evidence type="ECO:0000256" key="12">
    <source>
        <dbReference type="RuleBase" id="RU004241"/>
    </source>
</evidence>
<evidence type="ECO:0000313" key="16">
    <source>
        <dbReference type="Proteomes" id="UP000321947"/>
    </source>
</evidence>
<evidence type="ECO:0000256" key="5">
    <source>
        <dbReference type="ARBA" id="ARBA00022559"/>
    </source>
</evidence>
<keyword evidence="6" id="KW-0349">Heme</keyword>
<evidence type="ECO:0000256" key="4">
    <source>
        <dbReference type="ARBA" id="ARBA00012313"/>
    </source>
</evidence>
<evidence type="ECO:0000256" key="1">
    <source>
        <dbReference type="ARBA" id="ARBA00000189"/>
    </source>
</evidence>
<sequence>MANRSFQEKLAERIAGEVSRAAFRHDPTLTVALASVFFSTIVLLIIDRPNQGQNREREPRRVVSCADILAFATRDATFFSGIPYYIIPIGRRHGLSSRAVDVSGNLPTPNTSVKERWSKYSQKKVEQNLRTLPWIRRLRLVSIGHVSAAKFRYGGIRRSKVTAKRKNVLYEAIRRMNVAPIGYQDMARDPMTAEIVRRLAFEPRIWKKSFTRAMVRLSRVDVITGNAGEIRKNCRLVN</sequence>
<evidence type="ECO:0000256" key="6">
    <source>
        <dbReference type="ARBA" id="ARBA00022617"/>
    </source>
</evidence>
<keyword evidence="9" id="KW-0408">Iron</keyword>
<keyword evidence="11" id="KW-1015">Disulfide bond</keyword>